<feature type="compositionally biased region" description="Polar residues" evidence="2">
    <location>
        <begin position="1"/>
        <end position="27"/>
    </location>
</feature>
<keyword evidence="1" id="KW-0175">Coiled coil</keyword>
<feature type="region of interest" description="Disordered" evidence="2">
    <location>
        <begin position="1"/>
        <end position="38"/>
    </location>
</feature>
<accession>A0A9Q1H675</accession>
<evidence type="ECO:0000313" key="3">
    <source>
        <dbReference type="EMBL" id="KAJ8033901.1"/>
    </source>
</evidence>
<gene>
    <name evidence="3" type="ORF">HOLleu_24282</name>
</gene>
<keyword evidence="4" id="KW-1185">Reference proteome</keyword>
<evidence type="ECO:0000256" key="2">
    <source>
        <dbReference type="SAM" id="MobiDB-lite"/>
    </source>
</evidence>
<comment type="caution">
    <text evidence="3">The sequence shown here is derived from an EMBL/GenBank/DDBJ whole genome shotgun (WGS) entry which is preliminary data.</text>
</comment>
<feature type="coiled-coil region" evidence="1">
    <location>
        <begin position="88"/>
        <end position="122"/>
    </location>
</feature>
<name>A0A9Q1H675_HOLLE</name>
<proteinExistence type="predicted"/>
<dbReference type="EMBL" id="JAIZAY010000011">
    <property type="protein sequence ID" value="KAJ8033901.1"/>
    <property type="molecule type" value="Genomic_DNA"/>
</dbReference>
<dbReference type="AlphaFoldDB" id="A0A9Q1H675"/>
<dbReference type="Proteomes" id="UP001152320">
    <property type="component" value="Chromosome 11"/>
</dbReference>
<reference evidence="3" key="1">
    <citation type="submission" date="2021-10" db="EMBL/GenBank/DDBJ databases">
        <title>Tropical sea cucumber genome reveals ecological adaptation and Cuvierian tubules defense mechanism.</title>
        <authorList>
            <person name="Chen T."/>
        </authorList>
    </citation>
    <scope>NUCLEOTIDE SEQUENCE</scope>
    <source>
        <strain evidence="3">Nanhai2018</strain>
        <tissue evidence="3">Muscle</tissue>
    </source>
</reference>
<sequence length="141" mass="15800">MSSEKPSRKNGNFNSTGSTTRSQSSERLPNVRPSLPNISSVENSVITTAIRDELKIALNSDEFRSSLISLLIPVIVDAVKDKNFTNIHHALQLELLKKQDQLDKAETELQSLKQELPAGKETLESQEHYSRRNCLRISGIK</sequence>
<evidence type="ECO:0000313" key="4">
    <source>
        <dbReference type="Proteomes" id="UP001152320"/>
    </source>
</evidence>
<protein>
    <submittedName>
        <fullName evidence="3">Uncharacterized protein</fullName>
    </submittedName>
</protein>
<evidence type="ECO:0000256" key="1">
    <source>
        <dbReference type="SAM" id="Coils"/>
    </source>
</evidence>
<organism evidence="3 4">
    <name type="scientific">Holothuria leucospilota</name>
    <name type="common">Black long sea cucumber</name>
    <name type="synonym">Mertensiothuria leucospilota</name>
    <dbReference type="NCBI Taxonomy" id="206669"/>
    <lineage>
        <taxon>Eukaryota</taxon>
        <taxon>Metazoa</taxon>
        <taxon>Echinodermata</taxon>
        <taxon>Eleutherozoa</taxon>
        <taxon>Echinozoa</taxon>
        <taxon>Holothuroidea</taxon>
        <taxon>Aspidochirotacea</taxon>
        <taxon>Aspidochirotida</taxon>
        <taxon>Holothuriidae</taxon>
        <taxon>Holothuria</taxon>
    </lineage>
</organism>